<dbReference type="AlphaFoldDB" id="A0A9D2SEE4"/>
<reference evidence="1" key="2">
    <citation type="submission" date="2021-04" db="EMBL/GenBank/DDBJ databases">
        <authorList>
            <person name="Gilroy R."/>
        </authorList>
    </citation>
    <scope>NUCLEOTIDE SEQUENCE</scope>
    <source>
        <strain evidence="1">CHK185-1770</strain>
    </source>
</reference>
<name>A0A9D2SEE4_9FIRM</name>
<dbReference type="EMBL" id="DWXG01000032">
    <property type="protein sequence ID" value="HJB97650.1"/>
    <property type="molecule type" value="Genomic_DNA"/>
</dbReference>
<reference evidence="1" key="1">
    <citation type="journal article" date="2021" name="PeerJ">
        <title>Extensive microbial diversity within the chicken gut microbiome revealed by metagenomics and culture.</title>
        <authorList>
            <person name="Gilroy R."/>
            <person name="Ravi A."/>
            <person name="Getino M."/>
            <person name="Pursley I."/>
            <person name="Horton D.L."/>
            <person name="Alikhan N.F."/>
            <person name="Baker D."/>
            <person name="Gharbi K."/>
            <person name="Hall N."/>
            <person name="Watson M."/>
            <person name="Adriaenssens E.M."/>
            <person name="Foster-Nyarko E."/>
            <person name="Jarju S."/>
            <person name="Secka A."/>
            <person name="Antonio M."/>
            <person name="Oren A."/>
            <person name="Chaudhuri R.R."/>
            <person name="La Ragione R."/>
            <person name="Hildebrand F."/>
            <person name="Pallen M.J."/>
        </authorList>
    </citation>
    <scope>NUCLEOTIDE SEQUENCE</scope>
    <source>
        <strain evidence="1">CHK185-1770</strain>
    </source>
</reference>
<dbReference type="Pfam" id="PF12669">
    <property type="entry name" value="FeoB_associated"/>
    <property type="match status" value="1"/>
</dbReference>
<gene>
    <name evidence="1" type="ORF">H9710_03620</name>
</gene>
<evidence type="ECO:0000313" key="2">
    <source>
        <dbReference type="Proteomes" id="UP000826793"/>
    </source>
</evidence>
<comment type="caution">
    <text evidence="1">The sequence shown here is derived from an EMBL/GenBank/DDBJ whole genome shotgun (WGS) entry which is preliminary data.</text>
</comment>
<protein>
    <submittedName>
        <fullName evidence="1">FeoB-associated Cys-rich membrane protein</fullName>
    </submittedName>
</protein>
<accession>A0A9D2SEE4</accession>
<sequence>MGTFFTGLLLVLLAAAVYFAGRSIHRRKGCGGNCAGCSGCPHRPSHEENR</sequence>
<evidence type="ECO:0000313" key="1">
    <source>
        <dbReference type="EMBL" id="HJB97650.1"/>
    </source>
</evidence>
<dbReference type="Proteomes" id="UP000826793">
    <property type="component" value="Unassembled WGS sequence"/>
</dbReference>
<proteinExistence type="predicted"/>
<organism evidence="1 2">
    <name type="scientific">Candidatus Acutalibacter pullicola</name>
    <dbReference type="NCBI Taxonomy" id="2838417"/>
    <lineage>
        <taxon>Bacteria</taxon>
        <taxon>Bacillati</taxon>
        <taxon>Bacillota</taxon>
        <taxon>Clostridia</taxon>
        <taxon>Eubacteriales</taxon>
        <taxon>Acutalibacteraceae</taxon>
        <taxon>Acutalibacter</taxon>
    </lineage>
</organism>